<dbReference type="InterPro" id="IPR054711">
    <property type="entry name" value="eIF3a_PCI_TPR-like"/>
</dbReference>
<dbReference type="GO" id="GO:0043614">
    <property type="term" value="C:multi-eIF complex"/>
    <property type="evidence" value="ECO:0007669"/>
    <property type="project" value="TreeGrafter"/>
</dbReference>
<dbReference type="AlphaFoldDB" id="A0A4P9Y6K5"/>
<keyword evidence="6" id="KW-0175">Coiled coil</keyword>
<dbReference type="GO" id="GO:0071540">
    <property type="term" value="C:eukaryotic translation initiation factor 3 complex, eIF3e"/>
    <property type="evidence" value="ECO:0007669"/>
    <property type="project" value="TreeGrafter"/>
</dbReference>
<dbReference type="GO" id="GO:0003743">
    <property type="term" value="F:translation initiation factor activity"/>
    <property type="evidence" value="ECO:0007669"/>
    <property type="project" value="UniProtKB-KW"/>
</dbReference>
<feature type="non-terminal residue" evidence="8">
    <location>
        <position position="319"/>
    </location>
</feature>
<dbReference type="Proteomes" id="UP000267251">
    <property type="component" value="Unassembled WGS sequence"/>
</dbReference>
<dbReference type="Gene3D" id="1.25.40.860">
    <property type="match status" value="1"/>
</dbReference>
<dbReference type="GO" id="GO:0003729">
    <property type="term" value="F:mRNA binding"/>
    <property type="evidence" value="ECO:0007669"/>
    <property type="project" value="TreeGrafter"/>
</dbReference>
<dbReference type="GO" id="GO:0002188">
    <property type="term" value="P:translation reinitiation"/>
    <property type="evidence" value="ECO:0007669"/>
    <property type="project" value="TreeGrafter"/>
</dbReference>
<organism evidence="8 9">
    <name type="scientific">Piptocephalis cylindrospora</name>
    <dbReference type="NCBI Taxonomy" id="1907219"/>
    <lineage>
        <taxon>Eukaryota</taxon>
        <taxon>Fungi</taxon>
        <taxon>Fungi incertae sedis</taxon>
        <taxon>Zoopagomycota</taxon>
        <taxon>Zoopagomycotina</taxon>
        <taxon>Zoopagomycetes</taxon>
        <taxon>Zoopagales</taxon>
        <taxon>Piptocephalidaceae</taxon>
        <taxon>Piptocephalis</taxon>
    </lineage>
</organism>
<dbReference type="InterPro" id="IPR027512">
    <property type="entry name" value="EIF3A"/>
</dbReference>
<gene>
    <name evidence="8" type="ORF">BJ684DRAFT_8609</name>
</gene>
<dbReference type="OrthoDB" id="18884at2759"/>
<dbReference type="FunFam" id="4.10.860.10:FF:000001">
    <property type="entry name" value="Eukaryotic translation initiation factor 3 subunit A"/>
    <property type="match status" value="1"/>
</dbReference>
<dbReference type="GO" id="GO:0001732">
    <property type="term" value="P:formation of cytoplasmic translation initiation complex"/>
    <property type="evidence" value="ECO:0007669"/>
    <property type="project" value="TreeGrafter"/>
</dbReference>
<evidence type="ECO:0000256" key="6">
    <source>
        <dbReference type="SAM" id="Coils"/>
    </source>
</evidence>
<evidence type="ECO:0000256" key="5">
    <source>
        <dbReference type="ARBA" id="ARBA00022917"/>
    </source>
</evidence>
<dbReference type="PANTHER" id="PTHR14005">
    <property type="entry name" value="EUKARYOTIC TRANSLATION INITIATION FACTOR 3, THETA SUBUNIT"/>
    <property type="match status" value="1"/>
</dbReference>
<reference evidence="9" key="1">
    <citation type="journal article" date="2018" name="Nat. Microbiol.">
        <title>Leveraging single-cell genomics to expand the fungal tree of life.</title>
        <authorList>
            <person name="Ahrendt S.R."/>
            <person name="Quandt C.A."/>
            <person name="Ciobanu D."/>
            <person name="Clum A."/>
            <person name="Salamov A."/>
            <person name="Andreopoulos B."/>
            <person name="Cheng J.F."/>
            <person name="Woyke T."/>
            <person name="Pelin A."/>
            <person name="Henrissat B."/>
            <person name="Reynolds N.K."/>
            <person name="Benny G.L."/>
            <person name="Smith M.E."/>
            <person name="James T.Y."/>
            <person name="Grigoriev I.V."/>
        </authorList>
    </citation>
    <scope>NUCLEOTIDE SEQUENCE [LARGE SCALE GENOMIC DNA]</scope>
</reference>
<dbReference type="EMBL" id="KZ987837">
    <property type="protein sequence ID" value="RKP14422.1"/>
    <property type="molecule type" value="Genomic_DNA"/>
</dbReference>
<accession>A0A4P9Y6K5</accession>
<feature type="domain" description="eIF3a PCI" evidence="7">
    <location>
        <begin position="1"/>
        <end position="318"/>
    </location>
</feature>
<evidence type="ECO:0000256" key="4">
    <source>
        <dbReference type="ARBA" id="ARBA00022884"/>
    </source>
</evidence>
<keyword evidence="4" id="KW-0694">RNA-binding</keyword>
<keyword evidence="3 8" id="KW-0396">Initiation factor</keyword>
<dbReference type="GO" id="GO:0071541">
    <property type="term" value="C:eukaryotic translation initiation factor 3 complex, eIF3m"/>
    <property type="evidence" value="ECO:0007669"/>
    <property type="project" value="TreeGrafter"/>
</dbReference>
<dbReference type="Gene3D" id="4.10.860.10">
    <property type="entry name" value="UVR domain"/>
    <property type="match status" value="1"/>
</dbReference>
<evidence type="ECO:0000256" key="1">
    <source>
        <dbReference type="ARBA" id="ARBA00004496"/>
    </source>
</evidence>
<feature type="coiled-coil region" evidence="6">
    <location>
        <begin position="44"/>
        <end position="73"/>
    </location>
</feature>
<evidence type="ECO:0000256" key="2">
    <source>
        <dbReference type="ARBA" id="ARBA00022490"/>
    </source>
</evidence>
<keyword evidence="2" id="KW-0963">Cytoplasm</keyword>
<evidence type="ECO:0000256" key="3">
    <source>
        <dbReference type="ARBA" id="ARBA00022540"/>
    </source>
</evidence>
<evidence type="ECO:0000259" key="7">
    <source>
        <dbReference type="Pfam" id="PF22591"/>
    </source>
</evidence>
<proteinExistence type="predicted"/>
<evidence type="ECO:0000313" key="9">
    <source>
        <dbReference type="Proteomes" id="UP000267251"/>
    </source>
</evidence>
<protein>
    <submittedName>
        <fullName evidence="8">Eukaryotic translation initiation factor 3</fullName>
    </submittedName>
</protein>
<dbReference type="Pfam" id="PF22591">
    <property type="entry name" value="eIF3a_PCI_TPR-like"/>
    <property type="match status" value="1"/>
</dbReference>
<name>A0A4P9Y6K5_9FUNG</name>
<dbReference type="PANTHER" id="PTHR14005:SF0">
    <property type="entry name" value="EUKARYOTIC TRANSLATION INITIATION FACTOR 3 SUBUNIT A"/>
    <property type="match status" value="1"/>
</dbReference>
<keyword evidence="5" id="KW-0648">Protein biosynthesis</keyword>
<keyword evidence="9" id="KW-1185">Reference proteome</keyword>
<evidence type="ECO:0000313" key="8">
    <source>
        <dbReference type="EMBL" id="RKP14422.1"/>
    </source>
</evidence>
<comment type="subcellular location">
    <subcellularLocation>
        <location evidence="1">Cytoplasm</location>
    </subcellularLocation>
</comment>
<sequence length="319" mass="36035">MLRLMDLCVELKKSKQAREALHQYKNAQQNTSIPTIELVVRHYVKLAETRLKAAQAEAQAESGDGEVEDLEAVETPESILLATVSTDGSKERTDRSVVTPWLRMVWESYRSVLDILRNNARLEGLYQTMTQRAFQFCEAHARKIEFRRLCDLLRTHLTAATKYAHQAHSIDLTDPDTLQRHLDTRSAQLNVAVELDLWQEAFRTVEDIHHLLALAKRAPRPHMMRNYYAKLARIFLVSDNLLFHAAARLRHYQLWRMQGDDVSAETSASMASGVLLSILAIPIESSGTAGPENKSGRLTHLLGLSSPPTRAGLLQDAYS</sequence>